<dbReference type="CTD" id="20321957"/>
<protein>
    <submittedName>
        <fullName evidence="2">Uncharacterized protein</fullName>
    </submittedName>
</protein>
<gene>
    <name evidence="2" type="ORF">T265_07778</name>
</gene>
<proteinExistence type="predicted"/>
<evidence type="ECO:0000256" key="1">
    <source>
        <dbReference type="SAM" id="MobiDB-lite"/>
    </source>
</evidence>
<reference evidence="2 3" key="1">
    <citation type="submission" date="2013-11" db="EMBL/GenBank/DDBJ databases">
        <title>Opisthorchis viverrini - life in the bile duct.</title>
        <authorList>
            <person name="Young N.D."/>
            <person name="Nagarajan N."/>
            <person name="Lin S.J."/>
            <person name="Korhonen P.K."/>
            <person name="Jex A.R."/>
            <person name="Hall R.S."/>
            <person name="Safavi-Hemami H."/>
            <person name="Kaewkong W."/>
            <person name="Bertrand D."/>
            <person name="Gao S."/>
            <person name="Seet Q."/>
            <person name="Wongkham S."/>
            <person name="Teh B.T."/>
            <person name="Wongkham C."/>
            <person name="Intapan P.M."/>
            <person name="Maleewong W."/>
            <person name="Yang X."/>
            <person name="Hu M."/>
            <person name="Wang Z."/>
            <person name="Hofmann A."/>
            <person name="Sternberg P.W."/>
            <person name="Tan P."/>
            <person name="Wang J."/>
            <person name="Gasser R.B."/>
        </authorList>
    </citation>
    <scope>NUCLEOTIDE SEQUENCE [LARGE SCALE GENOMIC DNA]</scope>
</reference>
<accession>A0A074ZMJ4</accession>
<keyword evidence="3" id="KW-1185">Reference proteome</keyword>
<sequence>MAQEVEITKQYSAMRIEGLSFGPQELLFWLQTSRDEEAGAAASTGDGKKRRPSQRSCLLEKRQQEQLKTIGQGAKRPYAS</sequence>
<feature type="region of interest" description="Disordered" evidence="1">
    <location>
        <begin position="37"/>
        <end position="80"/>
    </location>
</feature>
<dbReference type="RefSeq" id="XP_009171654.1">
    <property type="nucleotide sequence ID" value="XM_009173390.1"/>
</dbReference>
<organism evidence="2 3">
    <name type="scientific">Opisthorchis viverrini</name>
    <name type="common">Southeast Asian liver fluke</name>
    <dbReference type="NCBI Taxonomy" id="6198"/>
    <lineage>
        <taxon>Eukaryota</taxon>
        <taxon>Metazoa</taxon>
        <taxon>Spiralia</taxon>
        <taxon>Lophotrochozoa</taxon>
        <taxon>Platyhelminthes</taxon>
        <taxon>Trematoda</taxon>
        <taxon>Digenea</taxon>
        <taxon>Opisthorchiida</taxon>
        <taxon>Opisthorchiata</taxon>
        <taxon>Opisthorchiidae</taxon>
        <taxon>Opisthorchis</taxon>
    </lineage>
</organism>
<name>A0A074ZMJ4_OPIVI</name>
<dbReference type="GeneID" id="20321957"/>
<dbReference type="Proteomes" id="UP000054324">
    <property type="component" value="Unassembled WGS sequence"/>
</dbReference>
<dbReference type="EMBL" id="KL596804">
    <property type="protein sequence ID" value="KER24580.1"/>
    <property type="molecule type" value="Genomic_DNA"/>
</dbReference>
<evidence type="ECO:0000313" key="2">
    <source>
        <dbReference type="EMBL" id="KER24580.1"/>
    </source>
</evidence>
<dbReference type="AlphaFoldDB" id="A0A074ZMJ4"/>
<evidence type="ECO:0000313" key="3">
    <source>
        <dbReference type="Proteomes" id="UP000054324"/>
    </source>
</evidence>
<dbReference type="KEGG" id="ovi:T265_07778"/>